<protein>
    <submittedName>
        <fullName evidence="1">Uncharacterized protein</fullName>
    </submittedName>
</protein>
<name>A0A165Q5M3_EXIGL</name>
<dbReference type="InParanoid" id="A0A165Q5M3"/>
<evidence type="ECO:0000313" key="1">
    <source>
        <dbReference type="EMBL" id="KZW03115.1"/>
    </source>
</evidence>
<organism evidence="1 2">
    <name type="scientific">Exidia glandulosa HHB12029</name>
    <dbReference type="NCBI Taxonomy" id="1314781"/>
    <lineage>
        <taxon>Eukaryota</taxon>
        <taxon>Fungi</taxon>
        <taxon>Dikarya</taxon>
        <taxon>Basidiomycota</taxon>
        <taxon>Agaricomycotina</taxon>
        <taxon>Agaricomycetes</taxon>
        <taxon>Auriculariales</taxon>
        <taxon>Exidiaceae</taxon>
        <taxon>Exidia</taxon>
    </lineage>
</organism>
<reference evidence="1 2" key="1">
    <citation type="journal article" date="2016" name="Mol. Biol. Evol.">
        <title>Comparative Genomics of Early-Diverging Mushroom-Forming Fungi Provides Insights into the Origins of Lignocellulose Decay Capabilities.</title>
        <authorList>
            <person name="Nagy L.G."/>
            <person name="Riley R."/>
            <person name="Tritt A."/>
            <person name="Adam C."/>
            <person name="Daum C."/>
            <person name="Floudas D."/>
            <person name="Sun H."/>
            <person name="Yadav J.S."/>
            <person name="Pangilinan J."/>
            <person name="Larsson K.H."/>
            <person name="Matsuura K."/>
            <person name="Barry K."/>
            <person name="Labutti K."/>
            <person name="Kuo R."/>
            <person name="Ohm R.A."/>
            <person name="Bhattacharya S.S."/>
            <person name="Shirouzu T."/>
            <person name="Yoshinaga Y."/>
            <person name="Martin F.M."/>
            <person name="Grigoriev I.V."/>
            <person name="Hibbett D.S."/>
        </authorList>
    </citation>
    <scope>NUCLEOTIDE SEQUENCE [LARGE SCALE GENOMIC DNA]</scope>
    <source>
        <strain evidence="1 2">HHB12029</strain>
    </source>
</reference>
<dbReference type="AlphaFoldDB" id="A0A165Q5M3"/>
<evidence type="ECO:0000313" key="2">
    <source>
        <dbReference type="Proteomes" id="UP000077266"/>
    </source>
</evidence>
<accession>A0A165Q5M3</accession>
<sequence>MTADVCKAVNIALDLSPAPISLTLEPCDYAGKRSDSGAQYRDPVLITAHDPATLRTRQVGIHSQALYQRPSVWAAVASGIGLSPILNLTIPWDCMDALVKQLQPVNIGLVERLTIRVTSDAGTLDMWRARSLAPPSDWPVFPALRHLTVMQDSDMHLLDPDLVRDAIQKLVPLPRQLDTLSLHHVRTGWPGWTGVNAWHSLLDAAAKVYGISS</sequence>
<gene>
    <name evidence="1" type="ORF">EXIGLDRAFT_759423</name>
</gene>
<keyword evidence="2" id="KW-1185">Reference proteome</keyword>
<dbReference type="EMBL" id="KV425885">
    <property type="protein sequence ID" value="KZW03115.1"/>
    <property type="molecule type" value="Genomic_DNA"/>
</dbReference>
<dbReference type="Proteomes" id="UP000077266">
    <property type="component" value="Unassembled WGS sequence"/>
</dbReference>
<proteinExistence type="predicted"/>